<name>A0AAV1RBX8_9ROSI</name>
<feature type="domain" description="Protein argonaute N-terminal" evidence="2">
    <location>
        <begin position="123"/>
        <end position="212"/>
    </location>
</feature>
<proteinExistence type="predicted"/>
<feature type="region of interest" description="Disordered" evidence="1">
    <location>
        <begin position="1"/>
        <end position="91"/>
    </location>
</feature>
<dbReference type="Pfam" id="PF16486">
    <property type="entry name" value="ArgoN"/>
    <property type="match status" value="1"/>
</dbReference>
<keyword evidence="4" id="KW-1185">Reference proteome</keyword>
<gene>
    <name evidence="3" type="ORF">DCAF_LOCUS8798</name>
</gene>
<dbReference type="PANTHER" id="PTHR22891">
    <property type="entry name" value="EUKARYOTIC TRANSLATION INITIATION FACTOR 2C"/>
    <property type="match status" value="1"/>
</dbReference>
<evidence type="ECO:0000313" key="3">
    <source>
        <dbReference type="EMBL" id="CAK7332083.1"/>
    </source>
</evidence>
<organism evidence="3 4">
    <name type="scientific">Dovyalis caffra</name>
    <dbReference type="NCBI Taxonomy" id="77055"/>
    <lineage>
        <taxon>Eukaryota</taxon>
        <taxon>Viridiplantae</taxon>
        <taxon>Streptophyta</taxon>
        <taxon>Embryophyta</taxon>
        <taxon>Tracheophyta</taxon>
        <taxon>Spermatophyta</taxon>
        <taxon>Magnoliopsida</taxon>
        <taxon>eudicotyledons</taxon>
        <taxon>Gunneridae</taxon>
        <taxon>Pentapetalae</taxon>
        <taxon>rosids</taxon>
        <taxon>fabids</taxon>
        <taxon>Malpighiales</taxon>
        <taxon>Salicaceae</taxon>
        <taxon>Flacourtieae</taxon>
        <taxon>Dovyalis</taxon>
    </lineage>
</organism>
<dbReference type="EMBL" id="CAWUPB010000913">
    <property type="protein sequence ID" value="CAK7332083.1"/>
    <property type="molecule type" value="Genomic_DNA"/>
</dbReference>
<dbReference type="AlphaFoldDB" id="A0AAV1RBX8"/>
<evidence type="ECO:0000313" key="4">
    <source>
        <dbReference type="Proteomes" id="UP001314170"/>
    </source>
</evidence>
<comment type="caution">
    <text evidence="3">The sequence shown here is derived from an EMBL/GenBank/DDBJ whole genome shotgun (WGS) entry which is preliminary data.</text>
</comment>
<feature type="compositionally biased region" description="Pro residues" evidence="1">
    <location>
        <begin position="48"/>
        <end position="60"/>
    </location>
</feature>
<feature type="compositionally biased region" description="Basic and acidic residues" evidence="1">
    <location>
        <begin position="8"/>
        <end position="17"/>
    </location>
</feature>
<accession>A0AAV1RBX8</accession>
<evidence type="ECO:0000256" key="1">
    <source>
        <dbReference type="SAM" id="MobiDB-lite"/>
    </source>
</evidence>
<sequence>MSRRGGGRRSETRRDQESSTPSPSFQRGRGRGGDRGRGRGGRGGFTPAPSPTPVHAPPPAASGYRSAIAGPSTVSTPQAAHSSATAPPPPAYATAAATATATASSSSSAIVPPPRPGYGKLGKKCVIRANHFAVEVSDRDLFHYDVAITPEITSKKVNRDVISQLVRSFRESYLGNRMPAYDGRKSLFTAGALPFEAKEFVVKLVEKDDPASSSSSVK</sequence>
<dbReference type="InterPro" id="IPR032474">
    <property type="entry name" value="Argonaute_N"/>
</dbReference>
<reference evidence="3 4" key="1">
    <citation type="submission" date="2024-01" db="EMBL/GenBank/DDBJ databases">
        <authorList>
            <person name="Waweru B."/>
        </authorList>
    </citation>
    <scope>NUCLEOTIDE SEQUENCE [LARGE SCALE GENOMIC DNA]</scope>
</reference>
<evidence type="ECO:0000259" key="2">
    <source>
        <dbReference type="Pfam" id="PF16486"/>
    </source>
</evidence>
<dbReference type="Proteomes" id="UP001314170">
    <property type="component" value="Unassembled WGS sequence"/>
</dbReference>
<feature type="compositionally biased region" description="Low complexity" evidence="1">
    <location>
        <begin position="75"/>
        <end position="85"/>
    </location>
</feature>
<protein>
    <recommendedName>
        <fullName evidence="2">Protein argonaute N-terminal domain-containing protein</fullName>
    </recommendedName>
</protein>